<evidence type="ECO:0000313" key="2">
    <source>
        <dbReference type="EMBL" id="APC93974.1"/>
    </source>
</evidence>
<name>A0A1J0KJE9_9VIRU</name>
<dbReference type="EMBL" id="KY111367">
    <property type="protein sequence ID" value="APC93974.1"/>
    <property type="molecule type" value="Genomic_DNA"/>
</dbReference>
<gene>
    <name evidence="2" type="primary">beta C1</name>
</gene>
<dbReference type="InterPro" id="IPR018583">
    <property type="entry name" value="CLCuD_DNA-betaC1"/>
</dbReference>
<sequence>MTIVYNNGNGIKFIIDVRLQQFIRVQVQVYSTNQPVLTGIRCNIPYTYVQMVPPFDFNGTEELVRDTLELMYDDSDISNFKQEEMIDSIDMVMMHWLSDMGVDTVDRYVVRNTYTV</sequence>
<reference evidence="2" key="2">
    <citation type="submission" date="2016-11" db="EMBL/GenBank/DDBJ databases">
        <authorList>
            <person name="Jaros S."/>
            <person name="Januszkiewicz K."/>
            <person name="Wedrychowicz H."/>
        </authorList>
    </citation>
    <scope>NUCLEOTIDE SEQUENCE</scope>
    <source>
        <strain evidence="2">Sat02</strain>
    </source>
</reference>
<dbReference type="Pfam" id="PF09593">
    <property type="entry name" value="Pathogen_betaC1"/>
    <property type="match status" value="1"/>
</dbReference>
<protein>
    <submittedName>
        <fullName evidence="2">Beta C1 protein</fullName>
    </submittedName>
</protein>
<organism evidence="2">
    <name type="scientific">Tomato leaf curl betasatellite</name>
    <dbReference type="NCBI Taxonomy" id="220812"/>
    <lineage>
        <taxon>Viruses</taxon>
        <taxon>Viruses incertae sedis</taxon>
        <taxon>Tolecusatellitidae</taxon>
        <taxon>Betasatellite</taxon>
        <taxon>Betasatellite solanisrilankaense</taxon>
    </lineage>
</organism>
<feature type="domain" description="Cotton leaf-curl disease DNA-betaC1" evidence="1">
    <location>
        <begin position="2"/>
        <end position="116"/>
    </location>
</feature>
<accession>A0A1J0KJE9</accession>
<reference evidence="2" key="1">
    <citation type="journal article" date="2011" name="Virus Genes">
        <title>Genetic diversity of tomato-infecting Tomato yellow leaf curl virus (TYLCV) isolates in Korea.</title>
        <authorList>
            <person name="Kim S.H."/>
            <person name="Oh S."/>
            <person name="Oh T.K."/>
            <person name="Park J.S."/>
            <person name="Kim S.C."/>
            <person name="Kim S.H."/>
            <person name="Kim Y.S."/>
            <person name="Hong J.K."/>
            <person name="Sim S.Y."/>
            <person name="Park K.S."/>
            <person name="Lee H.G."/>
            <person name="Kim K.J."/>
            <person name="Choi C.W."/>
        </authorList>
    </citation>
    <scope>NUCLEOTIDE SEQUENCE</scope>
    <source>
        <strain evidence="2">Sat02</strain>
    </source>
</reference>
<evidence type="ECO:0000259" key="1">
    <source>
        <dbReference type="Pfam" id="PF09593"/>
    </source>
</evidence>
<proteinExistence type="predicted"/>